<keyword evidence="4" id="KW-1185">Reference proteome</keyword>
<organism evidence="3 4">
    <name type="scientific">Pseudoduganella guangdongensis</name>
    <dbReference type="NCBI Taxonomy" id="2692179"/>
    <lineage>
        <taxon>Bacteria</taxon>
        <taxon>Pseudomonadati</taxon>
        <taxon>Pseudomonadota</taxon>
        <taxon>Betaproteobacteria</taxon>
        <taxon>Burkholderiales</taxon>
        <taxon>Oxalobacteraceae</taxon>
        <taxon>Telluria group</taxon>
        <taxon>Pseudoduganella</taxon>
    </lineage>
</organism>
<reference evidence="3 4" key="1">
    <citation type="submission" date="2019-12" db="EMBL/GenBank/DDBJ databases">
        <title>Novel species isolated from a subtropical stream in China.</title>
        <authorList>
            <person name="Lu H."/>
        </authorList>
    </citation>
    <scope>NUCLEOTIDE SEQUENCE [LARGE SCALE GENOMIC DNA]</scope>
    <source>
        <strain evidence="3 4">DS3</strain>
    </source>
</reference>
<gene>
    <name evidence="3" type="ORF">GTP41_00845</name>
</gene>
<feature type="compositionally biased region" description="Low complexity" evidence="1">
    <location>
        <begin position="25"/>
        <end position="39"/>
    </location>
</feature>
<protein>
    <recommendedName>
        <fullName evidence="5">F5/8 type C domain-containing protein</fullName>
    </recommendedName>
</protein>
<dbReference type="PROSITE" id="PS51257">
    <property type="entry name" value="PROKAR_LIPOPROTEIN"/>
    <property type="match status" value="1"/>
</dbReference>
<dbReference type="EMBL" id="WWCJ01000001">
    <property type="protein sequence ID" value="MYN00638.1"/>
    <property type="molecule type" value="Genomic_DNA"/>
</dbReference>
<feature type="region of interest" description="Disordered" evidence="1">
    <location>
        <begin position="19"/>
        <end position="84"/>
    </location>
</feature>
<feature type="compositionally biased region" description="Low complexity" evidence="1">
    <location>
        <begin position="53"/>
        <end position="62"/>
    </location>
</feature>
<dbReference type="Proteomes" id="UP000448575">
    <property type="component" value="Unassembled WGS sequence"/>
</dbReference>
<evidence type="ECO:0000256" key="2">
    <source>
        <dbReference type="SAM" id="SignalP"/>
    </source>
</evidence>
<comment type="caution">
    <text evidence="3">The sequence shown here is derived from an EMBL/GenBank/DDBJ whole genome shotgun (WGS) entry which is preliminary data.</text>
</comment>
<dbReference type="Gene3D" id="2.60.120.260">
    <property type="entry name" value="Galactose-binding domain-like"/>
    <property type="match status" value="1"/>
</dbReference>
<feature type="signal peptide" evidence="2">
    <location>
        <begin position="1"/>
        <end position="19"/>
    </location>
</feature>
<sequence length="245" mass="25645">MSKYALLLPVLLLAACAKKEPAPAPTTDAAPAATTAPAPAAAPAPAPAPAAPPATAAAPAATTGGGPLPTPQVDTENLSDEQKEIAKRQAKLDYSNMEDGYINDASAQWASSATATSTYGSSYEPVRATGKVDGKYWSTNNSDVGFDSLEVTFEKPVNATQLRVAISDGYGLEGITKLELQDTDGKWNTVWSGVHSVKADKRGARTWLVQPIEKTSYKAKAARITKSNNLTTNRLEVDAVQLIGS</sequence>
<dbReference type="AlphaFoldDB" id="A0A6N9HAW8"/>
<keyword evidence="2" id="KW-0732">Signal</keyword>
<feature type="chain" id="PRO_5026955766" description="F5/8 type C domain-containing protein" evidence="2">
    <location>
        <begin position="20"/>
        <end position="245"/>
    </location>
</feature>
<name>A0A6N9HAW8_9BURK</name>
<evidence type="ECO:0000256" key="1">
    <source>
        <dbReference type="SAM" id="MobiDB-lite"/>
    </source>
</evidence>
<evidence type="ECO:0008006" key="5">
    <source>
        <dbReference type="Google" id="ProtNLM"/>
    </source>
</evidence>
<dbReference type="RefSeq" id="WP_161023658.1">
    <property type="nucleotide sequence ID" value="NZ_WWCJ01000001.1"/>
</dbReference>
<proteinExistence type="predicted"/>
<evidence type="ECO:0000313" key="3">
    <source>
        <dbReference type="EMBL" id="MYN00638.1"/>
    </source>
</evidence>
<accession>A0A6N9HAW8</accession>
<evidence type="ECO:0000313" key="4">
    <source>
        <dbReference type="Proteomes" id="UP000448575"/>
    </source>
</evidence>
<feature type="compositionally biased region" description="Pro residues" evidence="1">
    <location>
        <begin position="40"/>
        <end position="52"/>
    </location>
</feature>